<dbReference type="InterPro" id="IPR050736">
    <property type="entry name" value="Sensor_HK_Regulatory"/>
</dbReference>
<evidence type="ECO:0000313" key="12">
    <source>
        <dbReference type="Proteomes" id="UP000245469"/>
    </source>
</evidence>
<dbReference type="SMART" id="SM00388">
    <property type="entry name" value="HisKA"/>
    <property type="match status" value="1"/>
</dbReference>
<dbReference type="Pfam" id="PF08448">
    <property type="entry name" value="PAS_4"/>
    <property type="match status" value="1"/>
</dbReference>
<dbReference type="Proteomes" id="UP000245469">
    <property type="component" value="Unassembled WGS sequence"/>
</dbReference>
<feature type="domain" description="PAS" evidence="10">
    <location>
        <begin position="7"/>
        <end position="45"/>
    </location>
</feature>
<feature type="domain" description="Histidine kinase" evidence="9">
    <location>
        <begin position="131"/>
        <end position="344"/>
    </location>
</feature>
<dbReference type="GO" id="GO:0005886">
    <property type="term" value="C:plasma membrane"/>
    <property type="evidence" value="ECO:0007669"/>
    <property type="project" value="UniProtKB-SubCell"/>
</dbReference>
<evidence type="ECO:0000256" key="3">
    <source>
        <dbReference type="ARBA" id="ARBA00012438"/>
    </source>
</evidence>
<sequence length="396" mass="43272">MDAAQGLLEELPDGLVVIGPDARVQIVNAEAERCTGIDREQLIGRDVRTALPLQDTTGRDWWVLTDPFTGLATRSGHRERLLVLPGEHEVLVTARYVRSGRSAPVDRVLLQLRDTEARRRLENDHAGLISTVAHELRSPLTSVKGFTSTLLRRWERLTDAQKRLMLQTVEADADRVTRLIAELLDISRMDAGRLEVKRQVVDLEALVRGQVERAVATGQPAERFRVAIASPLPEVWADPDRLEQVLSNLVGNAVRHGAGQIDISVTADPDGDGVAVVIDDEGEGIPAEHLGVVFTKFWRGSRRGGTGLGLYVVRGLVEAHGGRITVGASPAGGARFRFTLPAAVPEFVQLPGTPLLDRRQVHLPLPEFVDERASSRTPGRTTTGRTTTASASERRC</sequence>
<dbReference type="SUPFAM" id="SSF47384">
    <property type="entry name" value="Homodimeric domain of signal transducing histidine kinase"/>
    <property type="match status" value="1"/>
</dbReference>
<protein>
    <recommendedName>
        <fullName evidence="3">histidine kinase</fullName>
        <ecNumber evidence="3">2.7.13.3</ecNumber>
    </recommendedName>
</protein>
<dbReference type="PANTHER" id="PTHR43711:SF1">
    <property type="entry name" value="HISTIDINE KINASE 1"/>
    <property type="match status" value="1"/>
</dbReference>
<dbReference type="NCBIfam" id="TIGR00229">
    <property type="entry name" value="sensory_box"/>
    <property type="match status" value="1"/>
</dbReference>
<dbReference type="PANTHER" id="PTHR43711">
    <property type="entry name" value="TWO-COMPONENT HISTIDINE KINASE"/>
    <property type="match status" value="1"/>
</dbReference>
<evidence type="ECO:0000256" key="8">
    <source>
        <dbReference type="SAM" id="MobiDB-lite"/>
    </source>
</evidence>
<dbReference type="PROSITE" id="PS50109">
    <property type="entry name" value="HIS_KIN"/>
    <property type="match status" value="1"/>
</dbReference>
<evidence type="ECO:0000259" key="10">
    <source>
        <dbReference type="PROSITE" id="PS50112"/>
    </source>
</evidence>
<evidence type="ECO:0000256" key="2">
    <source>
        <dbReference type="ARBA" id="ARBA00004236"/>
    </source>
</evidence>
<dbReference type="GO" id="GO:0000155">
    <property type="term" value="F:phosphorelay sensor kinase activity"/>
    <property type="evidence" value="ECO:0007669"/>
    <property type="project" value="InterPro"/>
</dbReference>
<dbReference type="RefSeq" id="WP_211319659.1">
    <property type="nucleotide sequence ID" value="NZ_QGDQ01000023.1"/>
</dbReference>
<dbReference type="AlphaFoldDB" id="A0A315ZX42"/>
<dbReference type="Pfam" id="PF00512">
    <property type="entry name" value="HisKA"/>
    <property type="match status" value="1"/>
</dbReference>
<dbReference type="Gene3D" id="1.10.287.130">
    <property type="match status" value="1"/>
</dbReference>
<dbReference type="InterPro" id="IPR036890">
    <property type="entry name" value="HATPase_C_sf"/>
</dbReference>
<keyword evidence="4" id="KW-0597">Phosphoprotein</keyword>
<dbReference type="CDD" id="cd00075">
    <property type="entry name" value="HATPase"/>
    <property type="match status" value="1"/>
</dbReference>
<comment type="catalytic activity">
    <reaction evidence="1">
        <text>ATP + protein L-histidine = ADP + protein N-phospho-L-histidine.</text>
        <dbReference type="EC" id="2.7.13.3"/>
    </reaction>
</comment>
<dbReference type="Pfam" id="PF02518">
    <property type="entry name" value="HATPase_c"/>
    <property type="match status" value="1"/>
</dbReference>
<comment type="caution">
    <text evidence="11">The sequence shown here is derived from an EMBL/GenBank/DDBJ whole genome shotgun (WGS) entry which is preliminary data.</text>
</comment>
<organism evidence="11 12">
    <name type="scientific">Quadrisphaera granulorum</name>
    <dbReference type="NCBI Taxonomy" id="317664"/>
    <lineage>
        <taxon>Bacteria</taxon>
        <taxon>Bacillati</taxon>
        <taxon>Actinomycetota</taxon>
        <taxon>Actinomycetes</taxon>
        <taxon>Kineosporiales</taxon>
        <taxon>Kineosporiaceae</taxon>
        <taxon>Quadrisphaera</taxon>
    </lineage>
</organism>
<dbReference type="PRINTS" id="PR00344">
    <property type="entry name" value="BCTRLSENSOR"/>
</dbReference>
<dbReference type="SUPFAM" id="SSF55785">
    <property type="entry name" value="PYP-like sensor domain (PAS domain)"/>
    <property type="match status" value="1"/>
</dbReference>
<dbReference type="EC" id="2.7.13.3" evidence="3"/>
<keyword evidence="6 11" id="KW-0418">Kinase</keyword>
<name>A0A315ZX42_9ACTN</name>
<dbReference type="SUPFAM" id="SSF55874">
    <property type="entry name" value="ATPase domain of HSP90 chaperone/DNA topoisomerase II/histidine kinase"/>
    <property type="match status" value="1"/>
</dbReference>
<dbReference type="InterPro" id="IPR003661">
    <property type="entry name" value="HisK_dim/P_dom"/>
</dbReference>
<gene>
    <name evidence="11" type="ORF">BXY45_12314</name>
</gene>
<reference evidence="11 12" key="1">
    <citation type="submission" date="2018-03" db="EMBL/GenBank/DDBJ databases">
        <title>Genomic Encyclopedia of Archaeal and Bacterial Type Strains, Phase II (KMG-II): from individual species to whole genera.</title>
        <authorList>
            <person name="Goeker M."/>
        </authorList>
    </citation>
    <scope>NUCLEOTIDE SEQUENCE [LARGE SCALE GENOMIC DNA]</scope>
    <source>
        <strain evidence="11 12">DSM 44889</strain>
    </source>
</reference>
<keyword evidence="12" id="KW-1185">Reference proteome</keyword>
<accession>A0A315ZX42</accession>
<dbReference type="InterPro" id="IPR004358">
    <property type="entry name" value="Sig_transdc_His_kin-like_C"/>
</dbReference>
<dbReference type="InterPro" id="IPR005467">
    <property type="entry name" value="His_kinase_dom"/>
</dbReference>
<evidence type="ECO:0000256" key="5">
    <source>
        <dbReference type="ARBA" id="ARBA00022679"/>
    </source>
</evidence>
<dbReference type="Gene3D" id="3.30.450.20">
    <property type="entry name" value="PAS domain"/>
    <property type="match status" value="1"/>
</dbReference>
<comment type="subcellular location">
    <subcellularLocation>
        <location evidence="2">Cell membrane</location>
    </subcellularLocation>
</comment>
<feature type="region of interest" description="Disordered" evidence="8">
    <location>
        <begin position="369"/>
        <end position="396"/>
    </location>
</feature>
<evidence type="ECO:0000256" key="1">
    <source>
        <dbReference type="ARBA" id="ARBA00000085"/>
    </source>
</evidence>
<evidence type="ECO:0000313" key="11">
    <source>
        <dbReference type="EMBL" id="PWJ50206.1"/>
    </source>
</evidence>
<dbReference type="InterPro" id="IPR000014">
    <property type="entry name" value="PAS"/>
</dbReference>
<evidence type="ECO:0000256" key="4">
    <source>
        <dbReference type="ARBA" id="ARBA00022553"/>
    </source>
</evidence>
<dbReference type="InterPro" id="IPR036097">
    <property type="entry name" value="HisK_dim/P_sf"/>
</dbReference>
<dbReference type="Gene3D" id="3.30.565.10">
    <property type="entry name" value="Histidine kinase-like ATPase, C-terminal domain"/>
    <property type="match status" value="1"/>
</dbReference>
<dbReference type="EMBL" id="QGDQ01000023">
    <property type="protein sequence ID" value="PWJ50206.1"/>
    <property type="molecule type" value="Genomic_DNA"/>
</dbReference>
<feature type="compositionally biased region" description="Low complexity" evidence="8">
    <location>
        <begin position="375"/>
        <end position="396"/>
    </location>
</feature>
<dbReference type="InterPro" id="IPR035965">
    <property type="entry name" value="PAS-like_dom_sf"/>
</dbReference>
<keyword evidence="5" id="KW-0808">Transferase</keyword>
<evidence type="ECO:0000256" key="6">
    <source>
        <dbReference type="ARBA" id="ARBA00022777"/>
    </source>
</evidence>
<dbReference type="CDD" id="cd00082">
    <property type="entry name" value="HisKA"/>
    <property type="match status" value="1"/>
</dbReference>
<keyword evidence="7" id="KW-0902">Two-component regulatory system</keyword>
<dbReference type="PROSITE" id="PS50112">
    <property type="entry name" value="PAS"/>
    <property type="match status" value="1"/>
</dbReference>
<dbReference type="InterPro" id="IPR003594">
    <property type="entry name" value="HATPase_dom"/>
</dbReference>
<dbReference type="InterPro" id="IPR013656">
    <property type="entry name" value="PAS_4"/>
</dbReference>
<evidence type="ECO:0000259" key="9">
    <source>
        <dbReference type="PROSITE" id="PS50109"/>
    </source>
</evidence>
<evidence type="ECO:0000256" key="7">
    <source>
        <dbReference type="ARBA" id="ARBA00023012"/>
    </source>
</evidence>
<proteinExistence type="predicted"/>
<dbReference type="SMART" id="SM00387">
    <property type="entry name" value="HATPase_c"/>
    <property type="match status" value="1"/>
</dbReference>